<dbReference type="InterPro" id="IPR044901">
    <property type="entry name" value="Trehalose_TreZ_E-set_sf"/>
</dbReference>
<evidence type="ECO:0000256" key="9">
    <source>
        <dbReference type="ARBA" id="ARBA00023295"/>
    </source>
</evidence>
<keyword evidence="8" id="KW-0119">Carbohydrate metabolism</keyword>
<comment type="pathway">
    <text evidence="2">Glycan biosynthesis; trehalose biosynthesis.</text>
</comment>
<comment type="similarity">
    <text evidence="3">Belongs to the glycosyl hydrolase 13 family.</text>
</comment>
<dbReference type="Proteomes" id="UP001500755">
    <property type="component" value="Unassembled WGS sequence"/>
</dbReference>
<accession>A0ABP5EJP1</accession>
<evidence type="ECO:0000313" key="15">
    <source>
        <dbReference type="Proteomes" id="UP001500755"/>
    </source>
</evidence>
<dbReference type="EC" id="3.2.1.141" evidence="4 11"/>
<proteinExistence type="inferred from homology"/>
<evidence type="ECO:0000256" key="12">
    <source>
        <dbReference type="SAM" id="MobiDB-lite"/>
    </source>
</evidence>
<gene>
    <name evidence="14" type="primary">treZ</name>
    <name evidence="14" type="ORF">GCM10009755_03940</name>
</gene>
<feature type="compositionally biased region" description="Polar residues" evidence="12">
    <location>
        <begin position="720"/>
        <end position="734"/>
    </location>
</feature>
<dbReference type="InterPro" id="IPR006047">
    <property type="entry name" value="GH13_cat_dom"/>
</dbReference>
<dbReference type="EMBL" id="BAAANO010000004">
    <property type="protein sequence ID" value="GAA1999573.1"/>
    <property type="molecule type" value="Genomic_DNA"/>
</dbReference>
<organism evidence="14 15">
    <name type="scientific">Brevibacterium samyangense</name>
    <dbReference type="NCBI Taxonomy" id="366888"/>
    <lineage>
        <taxon>Bacteria</taxon>
        <taxon>Bacillati</taxon>
        <taxon>Actinomycetota</taxon>
        <taxon>Actinomycetes</taxon>
        <taxon>Micrococcales</taxon>
        <taxon>Brevibacteriaceae</taxon>
        <taxon>Brevibacterium</taxon>
    </lineage>
</organism>
<dbReference type="PANTHER" id="PTHR43651">
    <property type="entry name" value="1,4-ALPHA-GLUCAN-BRANCHING ENZYME"/>
    <property type="match status" value="1"/>
</dbReference>
<dbReference type="SUPFAM" id="SSF51445">
    <property type="entry name" value="(Trans)glycosidases"/>
    <property type="match status" value="1"/>
</dbReference>
<dbReference type="InterPro" id="IPR017853">
    <property type="entry name" value="GH"/>
</dbReference>
<evidence type="ECO:0000256" key="11">
    <source>
        <dbReference type="NCBIfam" id="TIGR02402"/>
    </source>
</evidence>
<evidence type="ECO:0000313" key="14">
    <source>
        <dbReference type="EMBL" id="GAA1999573.1"/>
    </source>
</evidence>
<evidence type="ECO:0000256" key="7">
    <source>
        <dbReference type="ARBA" id="ARBA00022801"/>
    </source>
</evidence>
<dbReference type="SUPFAM" id="SSF81296">
    <property type="entry name" value="E set domains"/>
    <property type="match status" value="1"/>
</dbReference>
<comment type="caution">
    <text evidence="14">The sequence shown here is derived from an EMBL/GenBank/DDBJ whole genome shotgun (WGS) entry which is preliminary data.</text>
</comment>
<keyword evidence="7" id="KW-0378">Hydrolase</keyword>
<dbReference type="InterPro" id="IPR012768">
    <property type="entry name" value="Trehalose_TreZ"/>
</dbReference>
<evidence type="ECO:0000256" key="4">
    <source>
        <dbReference type="ARBA" id="ARBA00012268"/>
    </source>
</evidence>
<comment type="catalytic activity">
    <reaction evidence="10">
        <text>hydrolysis of (1-&gt;4)-alpha-D-glucosidic linkage in 4-alpha-D-[(1-&gt;4)-alpha-D-glucanosyl]n trehalose to yield trehalose and (1-&gt;4)-alpha-D-glucan.</text>
        <dbReference type="EC" id="3.2.1.141"/>
    </reaction>
</comment>
<keyword evidence="15" id="KW-1185">Reference proteome</keyword>
<dbReference type="RefSeq" id="WP_344306490.1">
    <property type="nucleotide sequence ID" value="NZ_BAAANO010000004.1"/>
</dbReference>
<dbReference type="Gene3D" id="1.10.10.760">
    <property type="entry name" value="E-set domains of sugar-utilizing enzymes"/>
    <property type="match status" value="1"/>
</dbReference>
<evidence type="ECO:0000259" key="13">
    <source>
        <dbReference type="SMART" id="SM00642"/>
    </source>
</evidence>
<reference evidence="15" key="1">
    <citation type="journal article" date="2019" name="Int. J. Syst. Evol. Microbiol.">
        <title>The Global Catalogue of Microorganisms (GCM) 10K type strain sequencing project: providing services to taxonomists for standard genome sequencing and annotation.</title>
        <authorList>
            <consortium name="The Broad Institute Genomics Platform"/>
            <consortium name="The Broad Institute Genome Sequencing Center for Infectious Disease"/>
            <person name="Wu L."/>
            <person name="Ma J."/>
        </authorList>
    </citation>
    <scope>NUCLEOTIDE SEQUENCE [LARGE SCALE GENOMIC DNA]</scope>
    <source>
        <strain evidence="15">JCM 14546</strain>
    </source>
</reference>
<evidence type="ECO:0000256" key="6">
    <source>
        <dbReference type="ARBA" id="ARBA00022490"/>
    </source>
</evidence>
<feature type="domain" description="Glycosyl hydrolase family 13 catalytic" evidence="13">
    <location>
        <begin position="153"/>
        <end position="496"/>
    </location>
</feature>
<dbReference type="CDD" id="cd11325">
    <property type="entry name" value="AmyAc_GTHase"/>
    <property type="match status" value="1"/>
</dbReference>
<evidence type="ECO:0000256" key="10">
    <source>
        <dbReference type="ARBA" id="ARBA00034013"/>
    </source>
</evidence>
<dbReference type="Gene3D" id="2.60.40.10">
    <property type="entry name" value="Immunoglobulins"/>
    <property type="match status" value="1"/>
</dbReference>
<evidence type="ECO:0000256" key="5">
    <source>
        <dbReference type="ARBA" id="ARBA00015938"/>
    </source>
</evidence>
<name>A0ABP5EJP1_9MICO</name>
<dbReference type="Pfam" id="PF00128">
    <property type="entry name" value="Alpha-amylase"/>
    <property type="match status" value="1"/>
</dbReference>
<dbReference type="Gene3D" id="3.20.20.80">
    <property type="entry name" value="Glycosidases"/>
    <property type="match status" value="1"/>
</dbReference>
<evidence type="ECO:0000256" key="3">
    <source>
        <dbReference type="ARBA" id="ARBA00008061"/>
    </source>
</evidence>
<dbReference type="PANTHER" id="PTHR43651:SF11">
    <property type="entry name" value="MALTO-OLIGOSYLTREHALOSE TREHALOHYDROLASE"/>
    <property type="match status" value="1"/>
</dbReference>
<dbReference type="SMART" id="SM00642">
    <property type="entry name" value="Aamy"/>
    <property type="match status" value="1"/>
</dbReference>
<evidence type="ECO:0000256" key="1">
    <source>
        <dbReference type="ARBA" id="ARBA00004496"/>
    </source>
</evidence>
<protein>
    <recommendedName>
        <fullName evidence="5 11">Malto-oligosyltrehalose trehalohydrolase</fullName>
        <ecNumber evidence="4 11">3.2.1.141</ecNumber>
    </recommendedName>
</protein>
<comment type="subcellular location">
    <subcellularLocation>
        <location evidence="1">Cytoplasm</location>
    </subcellularLocation>
</comment>
<keyword evidence="9" id="KW-0326">Glycosidase</keyword>
<feature type="region of interest" description="Disordered" evidence="12">
    <location>
        <begin position="657"/>
        <end position="680"/>
    </location>
</feature>
<dbReference type="InterPro" id="IPR013783">
    <property type="entry name" value="Ig-like_fold"/>
</dbReference>
<sequence>MTFAVWAPRPSRVRVAWRPVDTAYGVDFVREHYREAPLQESELAGLGFRISEARRGSDGWWHVSAPALDRPTRTVEYGYLLDDAPELLPDPRSLRQPYGPHGPSVMTLSPSPFALTEGTDEHTFTDGTGGEDGWFRYEWEWSGRSWDASPVYEMHIGTFTPEGTFDAAIAKLPHVASLGVGWVELLPVNTIGGLYGWGYDGVNWFAIQESYGGPEGYRRFVDAAHDLGLGVLQDVVYNHLGPSGNYLPLFGPYLHEAASNPWGESVNLDGPDSDEVRDFVLDNLEMFALDYGVDGFRLDAVHAFVDSRALHILEDMRLRMDVVTAVRGYPTHLIAESDANDPRLVSLRADGGYGLTAQWSDDFHHALHVALTGETSGYYADFAAPGALAKSTARGFFHDGTFSSFRGRSHGRPIPEDRVRPYQLVVCSQNHDQVGNRAAGDRLSQSLDPRRLALAATLTLLAPTTPMLWMGEEFAASTPWQFFTDHREDWLQEAIRTGRTEEFSRHGWDPALVPDPQDPETFERSKLDWAEAGEGDAGAEVPGTHTAVLALYRELGRLRAVRPEFRDLEFGDIAVGRGTEGGWLAYTLHGTLGVAVNLTDRPAHVFLAPADVTATITVLLEPHAFAGIGPAPAPAGVGAEAMTVGGDMSPVTSALGDEGIGESGNADTVRTDGGFDEVEDDAPTEFADFAELLPNAQAVLPPLGALVYELTPGGPGNEVPGTTASGVESENGTNVLPLHR</sequence>
<keyword evidence="6" id="KW-0963">Cytoplasm</keyword>
<evidence type="ECO:0000256" key="2">
    <source>
        <dbReference type="ARBA" id="ARBA00005199"/>
    </source>
</evidence>
<dbReference type="NCBIfam" id="TIGR02402">
    <property type="entry name" value="trehalose_TreZ"/>
    <property type="match status" value="1"/>
</dbReference>
<dbReference type="InterPro" id="IPR014756">
    <property type="entry name" value="Ig_E-set"/>
</dbReference>
<feature type="region of interest" description="Disordered" evidence="12">
    <location>
        <begin position="714"/>
        <end position="740"/>
    </location>
</feature>
<evidence type="ECO:0000256" key="8">
    <source>
        <dbReference type="ARBA" id="ARBA00023277"/>
    </source>
</evidence>